<evidence type="ECO:0000313" key="1">
    <source>
        <dbReference type="EMBL" id="CAD2144671.1"/>
    </source>
</evidence>
<proteinExistence type="predicted"/>
<dbReference type="EMBL" id="CAJEWN010000033">
    <property type="protein sequence ID" value="CAD2144671.1"/>
    <property type="molecule type" value="Genomic_DNA"/>
</dbReference>
<accession>A0A6V7U5L6</accession>
<protein>
    <submittedName>
        <fullName evidence="1">Uncharacterized protein</fullName>
    </submittedName>
</protein>
<gene>
    <name evidence="1" type="ORF">MENT_LOCUS8027</name>
</gene>
<organism evidence="1 2">
    <name type="scientific">Meloidogyne enterolobii</name>
    <name type="common">Root-knot nematode worm</name>
    <name type="synonym">Meloidogyne mayaguensis</name>
    <dbReference type="NCBI Taxonomy" id="390850"/>
    <lineage>
        <taxon>Eukaryota</taxon>
        <taxon>Metazoa</taxon>
        <taxon>Ecdysozoa</taxon>
        <taxon>Nematoda</taxon>
        <taxon>Chromadorea</taxon>
        <taxon>Rhabditida</taxon>
        <taxon>Tylenchina</taxon>
        <taxon>Tylenchomorpha</taxon>
        <taxon>Tylenchoidea</taxon>
        <taxon>Meloidogynidae</taxon>
        <taxon>Meloidogyninae</taxon>
        <taxon>Meloidogyne</taxon>
    </lineage>
</organism>
<evidence type="ECO:0000313" key="2">
    <source>
        <dbReference type="Proteomes" id="UP000580250"/>
    </source>
</evidence>
<dbReference type="AlphaFoldDB" id="A0A6V7U5L6"/>
<comment type="caution">
    <text evidence="1">The sequence shown here is derived from an EMBL/GenBank/DDBJ whole genome shotgun (WGS) entry which is preliminary data.</text>
</comment>
<dbReference type="Proteomes" id="UP000580250">
    <property type="component" value="Unassembled WGS sequence"/>
</dbReference>
<sequence>MSLSYGEIQTSFLIPDSEQKNFQKFRTKFRSFAGQLKINFGETFAFNCDKSN</sequence>
<reference evidence="1 2" key="1">
    <citation type="submission" date="2020-08" db="EMBL/GenBank/DDBJ databases">
        <authorList>
            <person name="Koutsovoulos G."/>
            <person name="Danchin GJ E."/>
        </authorList>
    </citation>
    <scope>NUCLEOTIDE SEQUENCE [LARGE SCALE GENOMIC DNA]</scope>
</reference>
<name>A0A6V7U5L6_MELEN</name>